<dbReference type="eggNOG" id="COG2503">
    <property type="taxonomic scope" value="Bacteria"/>
</dbReference>
<dbReference type="InterPro" id="IPR005519">
    <property type="entry name" value="Acid_phosphat_B-like"/>
</dbReference>
<dbReference type="InterPro" id="IPR023214">
    <property type="entry name" value="HAD_sf"/>
</dbReference>
<dbReference type="SUPFAM" id="SSF56784">
    <property type="entry name" value="HAD-like"/>
    <property type="match status" value="1"/>
</dbReference>
<dbReference type="PANTHER" id="PTHR31284:SF10">
    <property type="entry name" value="ACID PHOSPHATASE-LIKE PROTEIN"/>
    <property type="match status" value="1"/>
</dbReference>
<gene>
    <name evidence="3" type="ORF">SAMN05414137_10836</name>
</gene>
<proteinExistence type="predicted"/>
<keyword evidence="1 2" id="KW-0732">Signal</keyword>
<protein>
    <submittedName>
        <fullName evidence="3">HAD superfamily, subfamily IIIB (Acid phosphatase)</fullName>
    </submittedName>
</protein>
<dbReference type="Gene3D" id="3.40.50.1000">
    <property type="entry name" value="HAD superfamily/HAD-like"/>
    <property type="match status" value="1"/>
</dbReference>
<dbReference type="Proteomes" id="UP000183015">
    <property type="component" value="Unassembled WGS sequence"/>
</dbReference>
<dbReference type="EMBL" id="FOAZ01000008">
    <property type="protein sequence ID" value="SEL37120.1"/>
    <property type="molecule type" value="Genomic_DNA"/>
</dbReference>
<keyword evidence="4" id="KW-1185">Reference proteome</keyword>
<dbReference type="InterPro" id="IPR036412">
    <property type="entry name" value="HAD-like_sf"/>
</dbReference>
<name>A0A1H7PMS9_STRJI</name>
<organism evidence="3 4">
    <name type="scientific">Streptacidiphilus jiangxiensis</name>
    <dbReference type="NCBI Taxonomy" id="235985"/>
    <lineage>
        <taxon>Bacteria</taxon>
        <taxon>Bacillati</taxon>
        <taxon>Actinomycetota</taxon>
        <taxon>Actinomycetes</taxon>
        <taxon>Kitasatosporales</taxon>
        <taxon>Streptomycetaceae</taxon>
        <taxon>Streptacidiphilus</taxon>
    </lineage>
</organism>
<sequence>MRGIRRPVTVVAATAVLAALAAAAAPTASAAPVRAAASATTTTSAAPGYAQWLADATAATAPALAYLQQRVAAGTFTGTPAVVLDIDNTALAAYYNPGTYPTPATPPVLQLAQYASAHGVKVLFVTARPELIDWVTEFNLDSVGYRIDGLYSRDPLELLEPIQTFKTDTRRKLVADGYDIVANVGNNTTDLEGGYADATFKLPDYDGLLS</sequence>
<reference evidence="4" key="1">
    <citation type="submission" date="2016-10" db="EMBL/GenBank/DDBJ databases">
        <authorList>
            <person name="Varghese N."/>
        </authorList>
    </citation>
    <scope>NUCLEOTIDE SEQUENCE [LARGE SCALE GENOMIC DNA]</scope>
    <source>
        <strain evidence="4">DSM 45096 / BCRC 16803 / CGMCC 4.1857 / CIP 109030 / JCM 12277 / KCTC 19219 / NBRC 100920 / 33214</strain>
    </source>
</reference>
<dbReference type="Pfam" id="PF03767">
    <property type="entry name" value="Acid_phosphat_B"/>
    <property type="match status" value="1"/>
</dbReference>
<dbReference type="RefSeq" id="WP_063773249.1">
    <property type="nucleotide sequence ID" value="NZ_BBPN01000013.1"/>
</dbReference>
<dbReference type="STRING" id="235985.SAMN05414137_10836"/>
<dbReference type="PANTHER" id="PTHR31284">
    <property type="entry name" value="ACID PHOSPHATASE-LIKE PROTEIN"/>
    <property type="match status" value="1"/>
</dbReference>
<evidence type="ECO:0000313" key="4">
    <source>
        <dbReference type="Proteomes" id="UP000183015"/>
    </source>
</evidence>
<feature type="chain" id="PRO_5010267556" evidence="2">
    <location>
        <begin position="31"/>
        <end position="210"/>
    </location>
</feature>
<feature type="signal peptide" evidence="2">
    <location>
        <begin position="1"/>
        <end position="30"/>
    </location>
</feature>
<evidence type="ECO:0000256" key="1">
    <source>
        <dbReference type="ARBA" id="ARBA00022729"/>
    </source>
</evidence>
<evidence type="ECO:0000313" key="3">
    <source>
        <dbReference type="EMBL" id="SEL37120.1"/>
    </source>
</evidence>
<dbReference type="AlphaFoldDB" id="A0A1H7PMS9"/>
<evidence type="ECO:0000256" key="2">
    <source>
        <dbReference type="SAM" id="SignalP"/>
    </source>
</evidence>
<accession>A0A1H7PMS9</accession>